<dbReference type="Pfam" id="PF00076">
    <property type="entry name" value="RRM_1"/>
    <property type="match status" value="1"/>
</dbReference>
<name>E4ZZS8_LEPMJ</name>
<keyword evidence="5 11" id="KW-0999">Mitochondrion inner membrane</keyword>
<dbReference type="GO" id="GO:0005743">
    <property type="term" value="C:mitochondrial inner membrane"/>
    <property type="evidence" value="ECO:0007669"/>
    <property type="project" value="UniProtKB-SubCell"/>
</dbReference>
<organism evidence="14">
    <name type="scientific">Leptosphaeria maculans (strain JN3 / isolate v23.1.3 / race Av1-4-5-6-7-8)</name>
    <name type="common">Blackleg fungus</name>
    <name type="synonym">Phoma lingam</name>
    <dbReference type="NCBI Taxonomy" id="985895"/>
    <lineage>
        <taxon>Eukaryota</taxon>
        <taxon>Fungi</taxon>
        <taxon>Dikarya</taxon>
        <taxon>Ascomycota</taxon>
        <taxon>Pezizomycotina</taxon>
        <taxon>Dothideomycetes</taxon>
        <taxon>Pleosporomycetidae</taxon>
        <taxon>Pleosporales</taxon>
        <taxon>Pleosporineae</taxon>
        <taxon>Leptosphaeriaceae</taxon>
        <taxon>Plenodomus</taxon>
        <taxon>Plenodomus lingam/Leptosphaeria maculans species complex</taxon>
    </lineage>
</organism>
<dbReference type="InterPro" id="IPR035979">
    <property type="entry name" value="RBD_domain_sf"/>
</dbReference>
<dbReference type="STRING" id="985895.E4ZZS8"/>
<accession>E4ZZS8</accession>
<dbReference type="GO" id="GO:0003723">
    <property type="term" value="F:RNA binding"/>
    <property type="evidence" value="ECO:0007669"/>
    <property type="project" value="UniProtKB-UniRule"/>
</dbReference>
<evidence type="ECO:0000313" key="14">
    <source>
        <dbReference type="Proteomes" id="UP000002668"/>
    </source>
</evidence>
<protein>
    <recommendedName>
        <fullName evidence="3 11">Mitochondrial escape protein 2</fullName>
    </recommendedName>
</protein>
<keyword evidence="4 11" id="KW-0812">Transmembrane</keyword>
<keyword evidence="14" id="KW-1185">Reference proteome</keyword>
<dbReference type="FunCoup" id="E4ZZS8">
    <property type="interactions" value="111"/>
</dbReference>
<keyword evidence="8 11" id="KW-0472">Membrane</keyword>
<evidence type="ECO:0000256" key="5">
    <source>
        <dbReference type="ARBA" id="ARBA00022792"/>
    </source>
</evidence>
<evidence type="ECO:0000256" key="4">
    <source>
        <dbReference type="ARBA" id="ARBA00022692"/>
    </source>
</evidence>
<dbReference type="Proteomes" id="UP000002668">
    <property type="component" value="Genome"/>
</dbReference>
<feature type="domain" description="RRM" evidence="12">
    <location>
        <begin position="238"/>
        <end position="330"/>
    </location>
</feature>
<dbReference type="eggNOG" id="ENOG502QS0P">
    <property type="taxonomic scope" value="Eukaryota"/>
</dbReference>
<evidence type="ECO:0000256" key="7">
    <source>
        <dbReference type="ARBA" id="ARBA00023128"/>
    </source>
</evidence>
<dbReference type="PANTHER" id="PTHR32198">
    <property type="entry name" value="MITOCHONDRIAL ESCAPE PROTEIN 2"/>
    <property type="match status" value="1"/>
</dbReference>
<dbReference type="CDD" id="cd12433">
    <property type="entry name" value="RRM_Yme2p_like"/>
    <property type="match status" value="1"/>
</dbReference>
<evidence type="ECO:0000256" key="3">
    <source>
        <dbReference type="ARBA" id="ARBA00020222"/>
    </source>
</evidence>
<dbReference type="InParanoid" id="E4ZZS8"/>
<evidence type="ECO:0000256" key="8">
    <source>
        <dbReference type="ARBA" id="ARBA00023136"/>
    </source>
</evidence>
<dbReference type="InterPro" id="IPR000504">
    <property type="entry name" value="RRM_dom"/>
</dbReference>
<feature type="transmembrane region" description="Helical" evidence="11">
    <location>
        <begin position="346"/>
        <end position="363"/>
    </location>
</feature>
<dbReference type="GO" id="GO:0006397">
    <property type="term" value="P:mRNA processing"/>
    <property type="evidence" value="ECO:0007669"/>
    <property type="project" value="UniProtKB-UniRule"/>
</dbReference>
<dbReference type="InterPro" id="IPR018850">
    <property type="entry name" value="Mt_escape_2_C"/>
</dbReference>
<reference evidence="14" key="1">
    <citation type="journal article" date="2011" name="Nat. Commun.">
        <title>Effector diversification within compartments of the Leptosphaeria maculans genome affected by Repeat-Induced Point mutations.</title>
        <authorList>
            <person name="Rouxel T."/>
            <person name="Grandaubert J."/>
            <person name="Hane J.K."/>
            <person name="Hoede C."/>
            <person name="van de Wouw A.P."/>
            <person name="Couloux A."/>
            <person name="Dominguez V."/>
            <person name="Anthouard V."/>
            <person name="Bally P."/>
            <person name="Bourras S."/>
            <person name="Cozijnsen A.J."/>
            <person name="Ciuffetti L.M."/>
            <person name="Degrave A."/>
            <person name="Dilmaghani A."/>
            <person name="Duret L."/>
            <person name="Fudal I."/>
            <person name="Goodwin S.B."/>
            <person name="Gout L."/>
            <person name="Glaser N."/>
            <person name="Linglin J."/>
            <person name="Kema G.H.J."/>
            <person name="Lapalu N."/>
            <person name="Lawrence C.B."/>
            <person name="May K."/>
            <person name="Meyer M."/>
            <person name="Ollivier B."/>
            <person name="Poulain J."/>
            <person name="Schoch C.L."/>
            <person name="Simon A."/>
            <person name="Spatafora J.W."/>
            <person name="Stachowiak A."/>
            <person name="Turgeon B.G."/>
            <person name="Tyler B.M."/>
            <person name="Vincent D."/>
            <person name="Weissenbach J."/>
            <person name="Amselem J."/>
            <person name="Quesneville H."/>
            <person name="Oliver R.P."/>
            <person name="Wincker P."/>
            <person name="Balesdent M.-H."/>
            <person name="Howlett B.J."/>
        </authorList>
    </citation>
    <scope>NUCLEOTIDE SEQUENCE [LARGE SCALE GENOMIC DNA]</scope>
    <source>
        <strain evidence="14">JN3 / isolate v23.1.3 / race Av1-4-5-6-7-8</strain>
    </source>
</reference>
<dbReference type="EMBL" id="FP929130">
    <property type="protein sequence ID" value="CBX96788.1"/>
    <property type="molecule type" value="Genomic_DNA"/>
</dbReference>
<comment type="function">
    <text evidence="9 11">Plays a role in maintaining the mitochondrial genome and in controlling the mtDNA escape. Involved in the regulation of mtDNA nucleotide structure and number. May have a dispensable role in early maturation of pre-rRNA.</text>
</comment>
<keyword evidence="11" id="KW-0507">mRNA processing</keyword>
<evidence type="ECO:0000259" key="12">
    <source>
        <dbReference type="PROSITE" id="PS50102"/>
    </source>
</evidence>
<evidence type="ECO:0000256" key="9">
    <source>
        <dbReference type="ARBA" id="ARBA00025276"/>
    </source>
</evidence>
<keyword evidence="10 11" id="KW-0694">RNA-binding</keyword>
<sequence>MPTMCTAVREIEKNPRLSDLILKFFHIPAGIAPALVHCGVRQGRLFRRMANHVPREIHHLTQDRIGILRLSSLYGSSATGSSTPWSLSARHSSLQAGEDKAGHISAGPNEGILFFNNVFPIQIRKIMGLSIPKVLDRLISPTMSGTDPTTVIQRLNTKRNLQVTATEVLPRMREGGAFVKFTHDASTSPSEVERALQEYLRDEPVKPWWSPWRRMRAKAVKGRPWVEDLMRLPSTRLRVEFISGEPGAPPTDAVELSQEELFQFFRPYGKLGDIVMQPPDSKVLPKFAYLDYTSLGKAIMAKNCMHGFLVSEAEGGGKKGTILRLKYEQKIKPKYVRDWIFGHPRIIIPIVAALIAGTVAIVFDPIRTFFVKAHITRNFHIEDNKWYQWIKGYATNIIHGGRHDDDDGSSVIWDDRKGNIEQIQTWLMETADTFIIVQGPRGSGKRELVVDQALQDKKLKLVLDCKPIQEARGESATINAAALSVGYRPVFSWMNSISGMIDMAAQGATGVKTGFSETLDSQLSKIWNTTTSALRQIALETRQKNDKDAHLGDDEWLEAHPERRPIVVIDNFLHKSQEGGIVYDKIAEWAARLTTTNVAHVIFLTNDVAFSKSLSKAMPDRVFRQISLSDCSPEVAKRFVVTHLDADVEDEPMPRDGSRKRLPSEHRTDLDELDTCIDLLGGRLTDLEFLARRIKTGETPTKAVREIIDQSASEILKMYIFGADDEGSNRQWNAEQAWLLIKTLAEKESLRYNEVLLDDILKAGGESVLRALEQAELISIESGPNGRPSAIRPGKPVYLSAFRRLTEDRVLKSRLDLAVLTNLSKIENATIDKCENELLLLSRLKTQPVQTTGRINYLLTKMMTSQNKVEKYELEMKGLKQVLGDEY</sequence>
<dbReference type="Pfam" id="PF10443">
    <property type="entry name" value="RNA12"/>
    <property type="match status" value="1"/>
</dbReference>
<evidence type="ECO:0000256" key="10">
    <source>
        <dbReference type="PROSITE-ProRule" id="PRU00176"/>
    </source>
</evidence>
<keyword evidence="6 11" id="KW-1133">Transmembrane helix</keyword>
<dbReference type="HOGENOM" id="CLU_007861_0_0_1"/>
<dbReference type="InterPro" id="IPR034260">
    <property type="entry name" value="Yme2_RRM"/>
</dbReference>
<dbReference type="PANTHER" id="PTHR32198:SF2">
    <property type="entry name" value="MITOCHONDRIAL ESCAPE PROTEIN 2"/>
    <property type="match status" value="1"/>
</dbReference>
<dbReference type="SUPFAM" id="SSF54928">
    <property type="entry name" value="RNA-binding domain, RBD"/>
    <property type="match status" value="1"/>
</dbReference>
<dbReference type="OMA" id="FQFFRPY"/>
<evidence type="ECO:0000256" key="11">
    <source>
        <dbReference type="RuleBase" id="RU367108"/>
    </source>
</evidence>
<evidence type="ECO:0000256" key="2">
    <source>
        <dbReference type="ARBA" id="ARBA00010320"/>
    </source>
</evidence>
<dbReference type="GeneID" id="13283386"/>
<dbReference type="AlphaFoldDB" id="E4ZZS8"/>
<comment type="similarity">
    <text evidence="2 11">Belongs to the YME2 family.</text>
</comment>
<dbReference type="InterPro" id="IPR039627">
    <property type="entry name" value="Yme2_C"/>
</dbReference>
<evidence type="ECO:0000256" key="6">
    <source>
        <dbReference type="ARBA" id="ARBA00022989"/>
    </source>
</evidence>
<evidence type="ECO:0000256" key="1">
    <source>
        <dbReference type="ARBA" id="ARBA00004434"/>
    </source>
</evidence>
<comment type="subcellular location">
    <subcellularLocation>
        <location evidence="1 11">Mitochondrion inner membrane</location>
        <topology evidence="1 11">Single-pass membrane protein</topology>
    </subcellularLocation>
</comment>
<gene>
    <name evidence="13" type="ORF">LEMA_P099190.1</name>
</gene>
<proteinExistence type="inferred from homology"/>
<evidence type="ECO:0000313" key="13">
    <source>
        <dbReference type="EMBL" id="CBX96788.1"/>
    </source>
</evidence>
<dbReference type="VEuPathDB" id="FungiDB:LEMA_P099190.1"/>
<keyword evidence="7 11" id="KW-0496">Mitochondrion</keyword>
<dbReference type="PROSITE" id="PS50102">
    <property type="entry name" value="RRM"/>
    <property type="match status" value="1"/>
</dbReference>
<dbReference type="OrthoDB" id="10267654at2759"/>